<dbReference type="RefSeq" id="WP_068266813.1">
    <property type="nucleotide sequence ID" value="NZ_LWSK01000131.1"/>
</dbReference>
<evidence type="ECO:0000313" key="3">
    <source>
        <dbReference type="Proteomes" id="UP000322699"/>
    </source>
</evidence>
<reference evidence="2 3" key="1">
    <citation type="submission" date="2019-08" db="EMBL/GenBank/DDBJ databases">
        <title>Deep-cultivation of Planctomycetes and their phenomic and genomic characterization uncovers novel biology.</title>
        <authorList>
            <person name="Wiegand S."/>
            <person name="Jogler M."/>
            <person name="Boedeker C."/>
            <person name="Pinto D."/>
            <person name="Vollmers J."/>
            <person name="Rivas-Marin E."/>
            <person name="Kohn T."/>
            <person name="Peeters S.H."/>
            <person name="Heuer A."/>
            <person name="Rast P."/>
            <person name="Oberbeckmann S."/>
            <person name="Bunk B."/>
            <person name="Jeske O."/>
            <person name="Meyerdierks A."/>
            <person name="Storesund J.E."/>
            <person name="Kallscheuer N."/>
            <person name="Luecker S."/>
            <person name="Lage O.M."/>
            <person name="Pohl T."/>
            <person name="Merkel B.J."/>
            <person name="Hornburger P."/>
            <person name="Mueller R.-W."/>
            <person name="Bruemmer F."/>
            <person name="Labrenz M."/>
            <person name="Spormann A.M."/>
            <person name="Op Den Camp H."/>
            <person name="Overmann J."/>
            <person name="Amann R."/>
            <person name="Jetten M.S.M."/>
            <person name="Mascher T."/>
            <person name="Medema M.H."/>
            <person name="Devos D.P."/>
            <person name="Kaster A.-K."/>
            <person name="Ovreas L."/>
            <person name="Rohde M."/>
            <person name="Galperin M.Y."/>
            <person name="Jogler C."/>
        </authorList>
    </citation>
    <scope>NUCLEOTIDE SEQUENCE [LARGE SCALE GENOMIC DNA]</scope>
    <source>
        <strain evidence="2 3">LF1</strain>
    </source>
</reference>
<accession>A0A5B1CHM0</accession>
<gene>
    <name evidence="2" type="ORF">LF1_25740</name>
</gene>
<evidence type="ECO:0000259" key="1">
    <source>
        <dbReference type="Pfam" id="PF07589"/>
    </source>
</evidence>
<comment type="caution">
    <text evidence="2">The sequence shown here is derived from an EMBL/GenBank/DDBJ whole genome shotgun (WGS) entry which is preliminary data.</text>
</comment>
<organism evidence="2 3">
    <name type="scientific">Rubripirellula obstinata</name>
    <dbReference type="NCBI Taxonomy" id="406547"/>
    <lineage>
        <taxon>Bacteria</taxon>
        <taxon>Pseudomonadati</taxon>
        <taxon>Planctomycetota</taxon>
        <taxon>Planctomycetia</taxon>
        <taxon>Pirellulales</taxon>
        <taxon>Pirellulaceae</taxon>
        <taxon>Rubripirellula</taxon>
    </lineage>
</organism>
<dbReference type="InterPro" id="IPR013424">
    <property type="entry name" value="Ice-binding_C"/>
</dbReference>
<sequence>MTHRPILNELVIINVSTKRLLAFSFVFLLLTTTTQGAVTLTFDNDLEGFSGNGTHVVLGMEGVMKVETGGGWAANAVSMDMSPAFAAEWDAAVANGGTLSYDVTIIDSEQTTSAFPGWFESALIFNGPWNQENENLLLELAAGGTQTKTVVLSVANGVSTSSSDGLIHGDGTPGTRQLMLGANTDGGAVSGVTLYFDNVTISAVAIPEPSSLALLGMGGIALVGRRRRS</sequence>
<protein>
    <submittedName>
        <fullName evidence="2">PEP-CTERM motif protein</fullName>
    </submittedName>
</protein>
<dbReference type="EMBL" id="VRLW01000001">
    <property type="protein sequence ID" value="KAA1260036.1"/>
    <property type="molecule type" value="Genomic_DNA"/>
</dbReference>
<evidence type="ECO:0000313" key="2">
    <source>
        <dbReference type="EMBL" id="KAA1260036.1"/>
    </source>
</evidence>
<proteinExistence type="predicted"/>
<dbReference type="Proteomes" id="UP000322699">
    <property type="component" value="Unassembled WGS sequence"/>
</dbReference>
<feature type="domain" description="Ice-binding protein C-terminal" evidence="1">
    <location>
        <begin position="205"/>
        <end position="227"/>
    </location>
</feature>
<name>A0A5B1CHM0_9BACT</name>
<keyword evidence="3" id="KW-1185">Reference proteome</keyword>
<dbReference type="NCBIfam" id="TIGR02595">
    <property type="entry name" value="PEP_CTERM"/>
    <property type="match status" value="1"/>
</dbReference>
<dbReference type="Pfam" id="PF07589">
    <property type="entry name" value="PEP-CTERM"/>
    <property type="match status" value="1"/>
</dbReference>
<dbReference type="AlphaFoldDB" id="A0A5B1CHM0"/>